<keyword evidence="4 10" id="KW-0732">Signal</keyword>
<evidence type="ECO:0000259" key="12">
    <source>
        <dbReference type="PROSITE" id="PS51173"/>
    </source>
</evidence>
<accession>A0ABW2T1W2</accession>
<dbReference type="SUPFAM" id="SSF51445">
    <property type="entry name" value="(Trans)glycosidases"/>
    <property type="match status" value="1"/>
</dbReference>
<dbReference type="PANTHER" id="PTHR30620:SF16">
    <property type="entry name" value="LYSOSOMAL BETA GLUCOSIDASE"/>
    <property type="match status" value="1"/>
</dbReference>
<dbReference type="PROSITE" id="PS51173">
    <property type="entry name" value="CBM2"/>
    <property type="match status" value="1"/>
</dbReference>
<feature type="signal peptide" evidence="10">
    <location>
        <begin position="1"/>
        <end position="38"/>
    </location>
</feature>
<dbReference type="InterPro" id="IPR003961">
    <property type="entry name" value="FN3_dom"/>
</dbReference>
<dbReference type="EC" id="3.2.1.21" evidence="3"/>
<sequence>MRTSLLTDRLGRPGRRLRAGLAALLLAAGMSVPATATAAVNPYQDPGLPVATRVADLLSRMTLDEKIGQMTQAERGSVGNSDVTTYRLGSVLSGGGSAPSPNNATSWANMYDGYQNAALATPLGIPMIYGVDAVHGHNNVVGATIFPHNIGLGATRDPALVQQIGRAVAEEVTGTGVDWNFAPCVCVARNDRWGRTYESFGELPEIPSSMTSFITGTQGATLNGPASVLATAKHYVGDGGTVNGVDQGDAQLTETELRAVHLPPFRAAVERGVGSVMVSFSSWNGSRLHGNRYLVTSVLKDELGFTGFVVSDWNGVDQIDGALGLSAVDVRTAINAGIDMVMEPEAWRQFIDLLRAEVQAGRVPLSRVDDATRRILTKKFELGLFERPLADRTYTSTVGSGAHRALARQAVARSQVVLKNGGNILPLATGGGKIFVAGRSADNIGHQSGGWTISWQGSSGNITPGTTILQGIRDTVGSATTVTYNQNGSGIDSSYRAAIAVVGETPYAEGQGDRTGAMGLDGADLNTINTLRASGVPVIVVLVSGRPLDISSQLSGWNALVASWLPGTEGQGVADVLFGLTQPTGRLPVTWMNSAGQQPINDGDGKTPLFPYGYGLTYESAADTSPPTAPGTPTVSNVTSSSVNLTWTASSDNVGVTGYDVVRVQGTTETTVATPTTNSASVTGLAASTAHTFAVYARDAAGNRSARSAAVTATTGGGGGENGTCKVTYTVNDWGGGFSANLTIANTGTSAVNGWTLRFAFPGDQKVTLPAWSATWSQSGTAVAATNLSWNANIAPNASTGIGFNGTYTGANPRPTEFTLNGAPCTVG</sequence>
<dbReference type="SUPFAM" id="SSF49384">
    <property type="entry name" value="Carbohydrate-binding domain"/>
    <property type="match status" value="1"/>
</dbReference>
<dbReference type="InterPro" id="IPR036116">
    <property type="entry name" value="FN3_sf"/>
</dbReference>
<evidence type="ECO:0000256" key="1">
    <source>
        <dbReference type="ARBA" id="ARBA00000448"/>
    </source>
</evidence>
<dbReference type="CDD" id="cd00063">
    <property type="entry name" value="FN3"/>
    <property type="match status" value="1"/>
</dbReference>
<comment type="caution">
    <text evidence="13">The sequence shown here is derived from an EMBL/GenBank/DDBJ whole genome shotgun (WGS) entry which is preliminary data.</text>
</comment>
<evidence type="ECO:0000256" key="5">
    <source>
        <dbReference type="ARBA" id="ARBA00022801"/>
    </source>
</evidence>
<dbReference type="InterPro" id="IPR013783">
    <property type="entry name" value="Ig-like_fold"/>
</dbReference>
<dbReference type="SUPFAM" id="SSF52279">
    <property type="entry name" value="Beta-D-glucan exohydrolase, C-terminal domain"/>
    <property type="match status" value="1"/>
</dbReference>
<dbReference type="InterPro" id="IPR001919">
    <property type="entry name" value="CBD2"/>
</dbReference>
<keyword evidence="7 9" id="KW-0326">Glycosidase</keyword>
<dbReference type="EMBL" id="JBHTEE010000001">
    <property type="protein sequence ID" value="MFC7602300.1"/>
    <property type="molecule type" value="Genomic_DNA"/>
</dbReference>
<dbReference type="Pfam" id="PF00041">
    <property type="entry name" value="fn3"/>
    <property type="match status" value="1"/>
</dbReference>
<evidence type="ECO:0000256" key="4">
    <source>
        <dbReference type="ARBA" id="ARBA00022729"/>
    </source>
</evidence>
<dbReference type="InterPro" id="IPR017853">
    <property type="entry name" value="GH"/>
</dbReference>
<evidence type="ECO:0000256" key="8">
    <source>
        <dbReference type="ARBA" id="ARBA00023326"/>
    </source>
</evidence>
<dbReference type="InterPro" id="IPR001764">
    <property type="entry name" value="Glyco_hydro_3_N"/>
</dbReference>
<evidence type="ECO:0000256" key="6">
    <source>
        <dbReference type="ARBA" id="ARBA00023277"/>
    </source>
</evidence>
<keyword evidence="5 9" id="KW-0378">Hydrolase</keyword>
<dbReference type="SMART" id="SM00637">
    <property type="entry name" value="CBD_II"/>
    <property type="match status" value="1"/>
</dbReference>
<proteinExistence type="inferred from homology"/>
<gene>
    <name evidence="13" type="ORF">ACFQVD_19555</name>
</gene>
<dbReference type="InterPro" id="IPR036962">
    <property type="entry name" value="Glyco_hydro_3_N_sf"/>
</dbReference>
<dbReference type="GO" id="GO:0016787">
    <property type="term" value="F:hydrolase activity"/>
    <property type="evidence" value="ECO:0007669"/>
    <property type="project" value="UniProtKB-KW"/>
</dbReference>
<comment type="similarity">
    <text evidence="2 9">Belongs to the glycosyl hydrolase 3 family.</text>
</comment>
<dbReference type="Gene3D" id="3.40.50.1700">
    <property type="entry name" value="Glycoside hydrolase family 3 C-terminal domain"/>
    <property type="match status" value="1"/>
</dbReference>
<feature type="chain" id="PRO_5047147454" description="beta-glucosidase" evidence="10">
    <location>
        <begin position="39"/>
        <end position="828"/>
    </location>
</feature>
<reference evidence="14" key="1">
    <citation type="journal article" date="2019" name="Int. J. Syst. Evol. Microbiol.">
        <title>The Global Catalogue of Microorganisms (GCM) 10K type strain sequencing project: providing services to taxonomists for standard genome sequencing and annotation.</title>
        <authorList>
            <consortium name="The Broad Institute Genomics Platform"/>
            <consortium name="The Broad Institute Genome Sequencing Center for Infectious Disease"/>
            <person name="Wu L."/>
            <person name="Ma J."/>
        </authorList>
    </citation>
    <scope>NUCLEOTIDE SEQUENCE [LARGE SCALE GENOMIC DNA]</scope>
    <source>
        <strain evidence="14">JCM 10083</strain>
    </source>
</reference>
<dbReference type="Gene3D" id="3.20.20.300">
    <property type="entry name" value="Glycoside hydrolase, family 3, N-terminal domain"/>
    <property type="match status" value="1"/>
</dbReference>
<evidence type="ECO:0000313" key="13">
    <source>
        <dbReference type="EMBL" id="MFC7602300.1"/>
    </source>
</evidence>
<keyword evidence="14" id="KW-1185">Reference proteome</keyword>
<evidence type="ECO:0000256" key="2">
    <source>
        <dbReference type="ARBA" id="ARBA00005336"/>
    </source>
</evidence>
<dbReference type="InterPro" id="IPR036881">
    <property type="entry name" value="Glyco_hydro_3_C_sf"/>
</dbReference>
<evidence type="ECO:0000256" key="10">
    <source>
        <dbReference type="SAM" id="SignalP"/>
    </source>
</evidence>
<dbReference type="SMART" id="SM00060">
    <property type="entry name" value="FN3"/>
    <property type="match status" value="1"/>
</dbReference>
<dbReference type="SUPFAM" id="SSF49265">
    <property type="entry name" value="Fibronectin type III"/>
    <property type="match status" value="1"/>
</dbReference>
<dbReference type="Pfam" id="PF00553">
    <property type="entry name" value="CBM_2"/>
    <property type="match status" value="1"/>
</dbReference>
<comment type="catalytic activity">
    <reaction evidence="1">
        <text>Hydrolysis of terminal, non-reducing beta-D-glucosyl residues with release of beta-D-glucose.</text>
        <dbReference type="EC" id="3.2.1.21"/>
    </reaction>
</comment>
<dbReference type="InterPro" id="IPR051915">
    <property type="entry name" value="Cellulose_Degrad_GH3"/>
</dbReference>
<dbReference type="PROSITE" id="PS00775">
    <property type="entry name" value="GLYCOSYL_HYDROL_F3"/>
    <property type="match status" value="1"/>
</dbReference>
<keyword evidence="8" id="KW-0624">Polysaccharide degradation</keyword>
<dbReference type="Proteomes" id="UP001596514">
    <property type="component" value="Unassembled WGS sequence"/>
</dbReference>
<evidence type="ECO:0000259" key="11">
    <source>
        <dbReference type="PROSITE" id="PS50853"/>
    </source>
</evidence>
<evidence type="ECO:0000313" key="14">
    <source>
        <dbReference type="Proteomes" id="UP001596514"/>
    </source>
</evidence>
<dbReference type="PRINTS" id="PR00133">
    <property type="entry name" value="GLHYDRLASE3"/>
</dbReference>
<dbReference type="PANTHER" id="PTHR30620">
    <property type="entry name" value="PERIPLASMIC BETA-GLUCOSIDASE-RELATED"/>
    <property type="match status" value="1"/>
</dbReference>
<dbReference type="InterPro" id="IPR019800">
    <property type="entry name" value="Glyco_hydro_3_AS"/>
</dbReference>
<evidence type="ECO:0000256" key="3">
    <source>
        <dbReference type="ARBA" id="ARBA00012744"/>
    </source>
</evidence>
<dbReference type="PROSITE" id="PS50853">
    <property type="entry name" value="FN3"/>
    <property type="match status" value="1"/>
</dbReference>
<dbReference type="RefSeq" id="WP_343964280.1">
    <property type="nucleotide sequence ID" value="NZ_BAAAGK010000023.1"/>
</dbReference>
<evidence type="ECO:0000256" key="9">
    <source>
        <dbReference type="RuleBase" id="RU361161"/>
    </source>
</evidence>
<evidence type="ECO:0000256" key="7">
    <source>
        <dbReference type="ARBA" id="ARBA00023295"/>
    </source>
</evidence>
<feature type="domain" description="Fibronectin type-III" evidence="11">
    <location>
        <begin position="629"/>
        <end position="718"/>
    </location>
</feature>
<dbReference type="InterPro" id="IPR012291">
    <property type="entry name" value="CBM2_carb-bd_dom_sf"/>
</dbReference>
<feature type="domain" description="CBM2" evidence="12">
    <location>
        <begin position="718"/>
        <end position="828"/>
    </location>
</feature>
<name>A0ABW2T1W2_9ACTN</name>
<protein>
    <recommendedName>
        <fullName evidence="3">beta-glucosidase</fullName>
        <ecNumber evidence="3">3.2.1.21</ecNumber>
    </recommendedName>
</protein>
<organism evidence="13 14">
    <name type="scientific">Streptosporangium amethystogenes subsp. fukuiense</name>
    <dbReference type="NCBI Taxonomy" id="698418"/>
    <lineage>
        <taxon>Bacteria</taxon>
        <taxon>Bacillati</taxon>
        <taxon>Actinomycetota</taxon>
        <taxon>Actinomycetes</taxon>
        <taxon>Streptosporangiales</taxon>
        <taxon>Streptosporangiaceae</taxon>
        <taxon>Streptosporangium</taxon>
    </lineage>
</organism>
<dbReference type="Pfam" id="PF00933">
    <property type="entry name" value="Glyco_hydro_3"/>
    <property type="match status" value="1"/>
</dbReference>
<dbReference type="Gene3D" id="2.60.40.10">
    <property type="entry name" value="Immunoglobulins"/>
    <property type="match status" value="1"/>
</dbReference>
<dbReference type="InterPro" id="IPR008965">
    <property type="entry name" value="CBM2/CBM3_carb-bd_dom_sf"/>
</dbReference>
<dbReference type="InterPro" id="IPR002772">
    <property type="entry name" value="Glyco_hydro_3_C"/>
</dbReference>
<dbReference type="Gene3D" id="2.60.40.290">
    <property type="match status" value="1"/>
</dbReference>
<dbReference type="Pfam" id="PF01915">
    <property type="entry name" value="Glyco_hydro_3_C"/>
    <property type="match status" value="1"/>
</dbReference>
<keyword evidence="6" id="KW-0119">Carbohydrate metabolism</keyword>